<dbReference type="PIRSF" id="PIRSF036498">
    <property type="entry name" value="Ent-kaurene_synthase_fungi"/>
    <property type="match status" value="1"/>
</dbReference>
<evidence type="ECO:0000256" key="4">
    <source>
        <dbReference type="ARBA" id="ARBA00022842"/>
    </source>
</evidence>
<evidence type="ECO:0000256" key="5">
    <source>
        <dbReference type="ARBA" id="ARBA00023235"/>
    </source>
</evidence>
<name>A0A9P9Y8G0_9HYPO</name>
<comment type="similarity">
    <text evidence="2">Belongs to the terpene synthase family.</text>
</comment>
<comment type="caution">
    <text evidence="8">The sequence shown here is derived from an EMBL/GenBank/DDBJ whole genome shotgun (WGS) entry which is preliminary data.</text>
</comment>
<proteinExistence type="inferred from homology"/>
<dbReference type="GeneID" id="75833652"/>
<keyword evidence="3" id="KW-0479">Metal-binding</keyword>
<gene>
    <name evidence="8" type="ORF">J7T54_007176</name>
</gene>
<dbReference type="Proteomes" id="UP001055219">
    <property type="component" value="Unassembled WGS sequence"/>
</dbReference>
<dbReference type="InterPro" id="IPR017057">
    <property type="entry name" value="Ent-kaurene_synthase_fun"/>
</dbReference>
<evidence type="ECO:0000313" key="9">
    <source>
        <dbReference type="Proteomes" id="UP001055219"/>
    </source>
</evidence>
<comment type="cofactor">
    <cofactor evidence="1">
        <name>Mg(2+)</name>
        <dbReference type="ChEBI" id="CHEBI:18420"/>
    </cofactor>
</comment>
<feature type="region of interest" description="Disordered" evidence="7">
    <location>
        <begin position="686"/>
        <end position="726"/>
    </location>
</feature>
<organism evidence="8 9">
    <name type="scientific">Emericellopsis cladophorae</name>
    <dbReference type="NCBI Taxonomy" id="2686198"/>
    <lineage>
        <taxon>Eukaryota</taxon>
        <taxon>Fungi</taxon>
        <taxon>Dikarya</taxon>
        <taxon>Ascomycota</taxon>
        <taxon>Pezizomycotina</taxon>
        <taxon>Sordariomycetes</taxon>
        <taxon>Hypocreomycetidae</taxon>
        <taxon>Hypocreales</taxon>
        <taxon>Bionectriaceae</taxon>
        <taxon>Emericellopsis</taxon>
    </lineage>
</organism>
<dbReference type="SUPFAM" id="SSF48239">
    <property type="entry name" value="Terpenoid cyclases/Protein prenyltransferases"/>
    <property type="match status" value="1"/>
</dbReference>
<keyword evidence="6" id="KW-0456">Lyase</keyword>
<evidence type="ECO:0000256" key="6">
    <source>
        <dbReference type="ARBA" id="ARBA00023239"/>
    </source>
</evidence>
<evidence type="ECO:0000313" key="8">
    <source>
        <dbReference type="EMBL" id="KAI6785533.1"/>
    </source>
</evidence>
<dbReference type="Gene3D" id="1.50.10.20">
    <property type="match status" value="1"/>
</dbReference>
<dbReference type="PANTHER" id="PTHR31739:SF25">
    <property type="entry name" value="(E,E)-GERANYLLINALOOL SYNTHASE"/>
    <property type="match status" value="1"/>
</dbReference>
<keyword evidence="5" id="KW-0413">Isomerase</keyword>
<feature type="compositionally biased region" description="Polar residues" evidence="7">
    <location>
        <begin position="689"/>
        <end position="702"/>
    </location>
</feature>
<dbReference type="GO" id="GO:0010333">
    <property type="term" value="F:terpene synthase activity"/>
    <property type="evidence" value="ECO:0007669"/>
    <property type="project" value="InterPro"/>
</dbReference>
<dbReference type="InterPro" id="IPR008930">
    <property type="entry name" value="Terpenoid_cyclase/PrenylTrfase"/>
</dbReference>
<dbReference type="GO" id="GO:0000287">
    <property type="term" value="F:magnesium ion binding"/>
    <property type="evidence" value="ECO:0007669"/>
    <property type="project" value="TreeGrafter"/>
</dbReference>
<feature type="compositionally biased region" description="Low complexity" evidence="7">
    <location>
        <begin position="711"/>
        <end position="723"/>
    </location>
</feature>
<evidence type="ECO:0000256" key="1">
    <source>
        <dbReference type="ARBA" id="ARBA00001946"/>
    </source>
</evidence>
<keyword evidence="4" id="KW-0460">Magnesium</keyword>
<dbReference type="PANTHER" id="PTHR31739">
    <property type="entry name" value="ENT-COPALYL DIPHOSPHATE SYNTHASE, CHLOROPLASTIC"/>
    <property type="match status" value="1"/>
</dbReference>
<protein>
    <submittedName>
        <fullName evidence="8">Copalyl diphosphate synthase-like protein</fullName>
    </submittedName>
</protein>
<keyword evidence="9" id="KW-1185">Reference proteome</keyword>
<evidence type="ECO:0000256" key="2">
    <source>
        <dbReference type="ARBA" id="ARBA00006333"/>
    </source>
</evidence>
<dbReference type="GO" id="GO:0016102">
    <property type="term" value="P:diterpenoid biosynthetic process"/>
    <property type="evidence" value="ECO:0007669"/>
    <property type="project" value="TreeGrafter"/>
</dbReference>
<evidence type="ECO:0000256" key="7">
    <source>
        <dbReference type="SAM" id="MobiDB-lite"/>
    </source>
</evidence>
<reference evidence="8" key="2">
    <citation type="submission" date="2022-07" db="EMBL/GenBank/DDBJ databases">
        <authorList>
            <person name="Goncalves M.F.M."/>
            <person name="Hilario S."/>
            <person name="Van De Peer Y."/>
            <person name="Esteves A.C."/>
            <person name="Alves A."/>
        </authorList>
    </citation>
    <scope>NUCLEOTIDE SEQUENCE</scope>
    <source>
        <strain evidence="8">MUM 19.33</strain>
    </source>
</reference>
<reference evidence="8" key="1">
    <citation type="journal article" date="2021" name="J Fungi (Basel)">
        <title>Genomic and Metabolomic Analyses of the Marine Fungus Emericellopsis cladophorae: Insights into Saltwater Adaptability Mechanisms and Its Biosynthetic Potential.</title>
        <authorList>
            <person name="Goncalves M.F.M."/>
            <person name="Hilario S."/>
            <person name="Van de Peer Y."/>
            <person name="Esteves A.C."/>
            <person name="Alves A."/>
        </authorList>
    </citation>
    <scope>NUCLEOTIDE SEQUENCE</scope>
    <source>
        <strain evidence="8">MUM 19.33</strain>
    </source>
</reference>
<dbReference type="Gene3D" id="1.50.10.160">
    <property type="match status" value="1"/>
</dbReference>
<sequence length="1032" mass="114515">MGEINSLVDGVKSLMQRALQYYGRETGFGTMSAAPYDTARVALVAKEVDGRKQWLFPECFEYLLATQSSAGGWSWTKNAGDASIDSILNTAGPLLALKRHAANPLQLHHDPQILAERISRATETLRSHLANWDVSTTDHVGFEIIVPAMLEFLEQDDASDSSVFDFDGRAPLMKINQAKVSRFRPEYLYGSHCMTALHSFESFIGKIDFDRVSHHKTGGSMLGSPSSTAAYLMHSSTWDDESEAYLRTVVRLSAGQNTGAIPSAFPSTYFETSSLLSTVLRAGYTPAELESAELTQMTEILREAFEHEGGVLGFAPFFEPDVDDSAKTITCLTQLGQPSSSRKLIDVFEAPTHFRTYAGERDPSLTANCNSLIALLQSDPLGSSSQILKITRFLSDYWWKSDGKIKDKWNTSYLYPSVLLVEALVDVLTVVEQGKLPDVLDEETLRRLAITLFQACFRPLLDQKPGGSWNNSVEETAYGVLILGEARKLHMFDDLLEPLHTAIERAAAYMRANQDQPARYIWIEKVSYPSPVVAQSYVLAALRVASDTLSQRKAPSIGSGVWDRSHASGLRKHVELFSQAPLFAAHPRWELAGSMVESSLFTNMVRNHRTAVFDRADVGEDKYFDFIYEMSIIALLNFQVDEFMEATAGPGFVGQFDRLRKLICEMLAEDQPVPIVPYETPKCVEDTKSTNGTEGINSIDDTNGTHEADGTHGTNGTHSTNGTHDTKVKLANGTNGMNGTSSVNGTKCNLPVNAIDLTGRNPAYIRVFSHLSKFLNFILEHRWVKTASEWDQKLLRRELKTYVLGHTQQAEDNLGPRDPVTGRSQPVSTRTTTFFNWVRTTSADHISCPYSFAFICCFMGSTLTPQGGGSDCFPSAGEKYMGNALCRHLSTMCRMYNDLGSTERDRDEGNLNSIDFPEFASHKDVKSMQRALLTLADYERQAYMDTLTRLGKIGSDYCAEGDVKDNEGARLGARRMAIWSMFCEEVDLYGQVYVVRDISAHIGSGVRANLDSMRAAEIASSNPDMSQLQQYQ</sequence>
<dbReference type="EMBL" id="JAGIXG020000002">
    <property type="protein sequence ID" value="KAI6785533.1"/>
    <property type="molecule type" value="Genomic_DNA"/>
</dbReference>
<dbReference type="GO" id="GO:0016853">
    <property type="term" value="F:isomerase activity"/>
    <property type="evidence" value="ECO:0007669"/>
    <property type="project" value="UniProtKB-KW"/>
</dbReference>
<evidence type="ECO:0000256" key="3">
    <source>
        <dbReference type="ARBA" id="ARBA00022723"/>
    </source>
</evidence>
<accession>A0A9P9Y8G0</accession>
<dbReference type="OrthoDB" id="2343925at2759"/>
<dbReference type="RefSeq" id="XP_051366389.1">
    <property type="nucleotide sequence ID" value="XM_051510855.1"/>
</dbReference>
<dbReference type="InterPro" id="IPR050148">
    <property type="entry name" value="Terpene_synthase-like"/>
</dbReference>
<dbReference type="AlphaFoldDB" id="A0A9P9Y8G0"/>